<evidence type="ECO:0000313" key="6">
    <source>
        <dbReference type="EMBL" id="SJM68633.1"/>
    </source>
</evidence>
<comment type="pathway">
    <text evidence="1">Cofactor biosynthesis; molybdopterin biosynthesis.</text>
</comment>
<dbReference type="Pfam" id="PF02597">
    <property type="entry name" value="ThiS"/>
    <property type="match status" value="1"/>
</dbReference>
<dbReference type="EMBL" id="FUGE01000082">
    <property type="protein sequence ID" value="SJM68633.1"/>
    <property type="molecule type" value="Genomic_DNA"/>
</dbReference>
<keyword evidence="7" id="KW-1185">Reference proteome</keyword>
<dbReference type="GO" id="GO:0006777">
    <property type="term" value="P:Mo-molybdopterin cofactor biosynthetic process"/>
    <property type="evidence" value="ECO:0007669"/>
    <property type="project" value="UniProtKB-KW"/>
</dbReference>
<dbReference type="InterPro" id="IPR044672">
    <property type="entry name" value="MOCS2A"/>
</dbReference>
<dbReference type="GO" id="GO:1990133">
    <property type="term" value="C:molybdopterin adenylyltransferase complex"/>
    <property type="evidence" value="ECO:0007669"/>
    <property type="project" value="TreeGrafter"/>
</dbReference>
<dbReference type="CDD" id="cd00754">
    <property type="entry name" value="Ubl_MoaD"/>
    <property type="match status" value="1"/>
</dbReference>
<organism evidence="6 7">
    <name type="scientific">Psychrobacter piechaudii</name>
    <dbReference type="NCBI Taxonomy" id="1945521"/>
    <lineage>
        <taxon>Bacteria</taxon>
        <taxon>Pseudomonadati</taxon>
        <taxon>Pseudomonadota</taxon>
        <taxon>Gammaproteobacteria</taxon>
        <taxon>Moraxellales</taxon>
        <taxon>Moraxellaceae</taxon>
        <taxon>Psychrobacter</taxon>
    </lineage>
</organism>
<keyword evidence="2" id="KW-0547">Nucleotide-binding</keyword>
<dbReference type="FunFam" id="3.10.20.30:FF:000010">
    <property type="entry name" value="Molybdopterin synthase sulfur carrier subunit"/>
    <property type="match status" value="1"/>
</dbReference>
<dbReference type="Gene3D" id="3.10.20.30">
    <property type="match status" value="1"/>
</dbReference>
<evidence type="ECO:0000256" key="5">
    <source>
        <dbReference type="ARBA" id="ARBA00024247"/>
    </source>
</evidence>
<dbReference type="RefSeq" id="WP_077450487.1">
    <property type="nucleotide sequence ID" value="NZ_FUGE01000082.1"/>
</dbReference>
<keyword evidence="3" id="KW-0501">Molybdenum cofactor biosynthesis</keyword>
<evidence type="ECO:0000256" key="3">
    <source>
        <dbReference type="ARBA" id="ARBA00023150"/>
    </source>
</evidence>
<dbReference type="Proteomes" id="UP000188357">
    <property type="component" value="Unassembled WGS sequence"/>
</dbReference>
<evidence type="ECO:0000256" key="4">
    <source>
        <dbReference type="ARBA" id="ARBA00024200"/>
    </source>
</evidence>
<name>A0A1R4GKL7_9GAMM</name>
<gene>
    <name evidence="6" type="primary">moaD</name>
    <name evidence="6" type="ORF">A1232T_00653</name>
</gene>
<dbReference type="PANTHER" id="PTHR33359:SF1">
    <property type="entry name" value="MOLYBDOPTERIN SYNTHASE SULFUR CARRIER SUBUNIT"/>
    <property type="match status" value="1"/>
</dbReference>
<protein>
    <recommendedName>
        <fullName evidence="5">Molybdopterin synthase sulfur carrier subunit</fullName>
    </recommendedName>
</protein>
<comment type="similarity">
    <text evidence="4">Belongs to the MoaD family.</text>
</comment>
<dbReference type="NCBIfam" id="TIGR01682">
    <property type="entry name" value="moaD"/>
    <property type="match status" value="1"/>
</dbReference>
<dbReference type="GO" id="GO:0000166">
    <property type="term" value="F:nucleotide binding"/>
    <property type="evidence" value="ECO:0007669"/>
    <property type="project" value="UniProtKB-KW"/>
</dbReference>
<reference evidence="6 7" key="1">
    <citation type="submission" date="2017-02" db="EMBL/GenBank/DDBJ databases">
        <authorList>
            <person name="Peterson S.W."/>
        </authorList>
    </citation>
    <scope>NUCLEOTIDE SEQUENCE [LARGE SCALE GENOMIC DNA]</scope>
    <source>
        <strain evidence="6">Psychrobacter_piechaudii</strain>
    </source>
</reference>
<dbReference type="UniPathway" id="UPA00344"/>
<accession>A0A1R4GKL7</accession>
<proteinExistence type="inferred from homology"/>
<evidence type="ECO:0000256" key="2">
    <source>
        <dbReference type="ARBA" id="ARBA00022741"/>
    </source>
</evidence>
<evidence type="ECO:0000313" key="7">
    <source>
        <dbReference type="Proteomes" id="UP000188357"/>
    </source>
</evidence>
<dbReference type="InterPro" id="IPR003749">
    <property type="entry name" value="ThiS/MoaD-like"/>
</dbReference>
<dbReference type="AlphaFoldDB" id="A0A1R4GKL7"/>
<dbReference type="InterPro" id="IPR012675">
    <property type="entry name" value="Beta-grasp_dom_sf"/>
</dbReference>
<dbReference type="PANTHER" id="PTHR33359">
    <property type="entry name" value="MOLYBDOPTERIN SYNTHASE SULFUR CARRIER SUBUNIT"/>
    <property type="match status" value="1"/>
</dbReference>
<dbReference type="OrthoDB" id="9801945at2"/>
<dbReference type="InterPro" id="IPR016155">
    <property type="entry name" value="Mopterin_synth/thiamin_S_b"/>
</dbReference>
<sequence length="80" mass="8677">MRITVLYFASLADKAQQGQQQLDLADNISLSELYAQLKQQHGLALDTAKVRVAINDEFASWDDAINDGDTIAFIPPVAGG</sequence>
<evidence type="ECO:0000256" key="1">
    <source>
        <dbReference type="ARBA" id="ARBA00005046"/>
    </source>
</evidence>
<dbReference type="SUPFAM" id="SSF54285">
    <property type="entry name" value="MoaD/ThiS"/>
    <property type="match status" value="1"/>
</dbReference>
<dbReference type="STRING" id="1945521.A1232T_00653"/>